<organism evidence="2 3">
    <name type="scientific">Hibiscus sabdariffa</name>
    <name type="common">roselle</name>
    <dbReference type="NCBI Taxonomy" id="183260"/>
    <lineage>
        <taxon>Eukaryota</taxon>
        <taxon>Viridiplantae</taxon>
        <taxon>Streptophyta</taxon>
        <taxon>Embryophyta</taxon>
        <taxon>Tracheophyta</taxon>
        <taxon>Spermatophyta</taxon>
        <taxon>Magnoliopsida</taxon>
        <taxon>eudicotyledons</taxon>
        <taxon>Gunneridae</taxon>
        <taxon>Pentapetalae</taxon>
        <taxon>rosids</taxon>
        <taxon>malvids</taxon>
        <taxon>Malvales</taxon>
        <taxon>Malvaceae</taxon>
        <taxon>Malvoideae</taxon>
        <taxon>Hibiscus</taxon>
    </lineage>
</organism>
<evidence type="ECO:0000313" key="2">
    <source>
        <dbReference type="EMBL" id="KAK8575253.1"/>
    </source>
</evidence>
<proteinExistence type="predicted"/>
<evidence type="ECO:0000313" key="3">
    <source>
        <dbReference type="Proteomes" id="UP001472677"/>
    </source>
</evidence>
<keyword evidence="3" id="KW-1185">Reference proteome</keyword>
<gene>
    <name evidence="2" type="ORF">V6N12_062929</name>
</gene>
<evidence type="ECO:0000256" key="1">
    <source>
        <dbReference type="SAM" id="MobiDB-lite"/>
    </source>
</evidence>
<sequence>MERDSLSLDTRSSLSISIKTLEKPATRAVEDSRRIAIDSATLAEEAIKDFVAPPTIMPLLLRIIAAATAAPEEASKDASQFTLTKPGGGGLQL</sequence>
<dbReference type="EMBL" id="JBBPBM010000007">
    <property type="protein sequence ID" value="KAK8575253.1"/>
    <property type="molecule type" value="Genomic_DNA"/>
</dbReference>
<feature type="region of interest" description="Disordered" evidence="1">
    <location>
        <begin position="73"/>
        <end position="93"/>
    </location>
</feature>
<comment type="caution">
    <text evidence="2">The sequence shown here is derived from an EMBL/GenBank/DDBJ whole genome shotgun (WGS) entry which is preliminary data.</text>
</comment>
<reference evidence="2 3" key="1">
    <citation type="journal article" date="2024" name="G3 (Bethesda)">
        <title>Genome assembly of Hibiscus sabdariffa L. provides insights into metabolisms of medicinal natural products.</title>
        <authorList>
            <person name="Kim T."/>
        </authorList>
    </citation>
    <scope>NUCLEOTIDE SEQUENCE [LARGE SCALE GENOMIC DNA]</scope>
    <source>
        <strain evidence="2">TK-2024</strain>
        <tissue evidence="2">Old leaves</tissue>
    </source>
</reference>
<accession>A0ABR2FAC6</accession>
<protein>
    <submittedName>
        <fullName evidence="2">Uncharacterized protein</fullName>
    </submittedName>
</protein>
<name>A0ABR2FAC6_9ROSI</name>
<dbReference type="Proteomes" id="UP001472677">
    <property type="component" value="Unassembled WGS sequence"/>
</dbReference>